<dbReference type="Gene3D" id="1.10.10.1320">
    <property type="entry name" value="Anti-sigma factor, zinc-finger domain"/>
    <property type="match status" value="1"/>
</dbReference>
<gene>
    <name evidence="2" type="ORF">AVDCRST_MAG68-3099</name>
</gene>
<feature type="domain" description="Putative zinc-finger" evidence="1">
    <location>
        <begin position="9"/>
        <end position="36"/>
    </location>
</feature>
<dbReference type="Pfam" id="PF13490">
    <property type="entry name" value="zf-HC2"/>
    <property type="match status" value="1"/>
</dbReference>
<protein>
    <recommendedName>
        <fullName evidence="1">Putative zinc-finger domain-containing protein</fullName>
    </recommendedName>
</protein>
<name>A0A6J4LWU9_9BACT</name>
<reference evidence="2" key="1">
    <citation type="submission" date="2020-02" db="EMBL/GenBank/DDBJ databases">
        <authorList>
            <person name="Meier V. D."/>
        </authorList>
    </citation>
    <scope>NUCLEOTIDE SEQUENCE</scope>
    <source>
        <strain evidence="2">AVDCRST_MAG68</strain>
    </source>
</reference>
<proteinExistence type="predicted"/>
<dbReference type="AlphaFoldDB" id="A0A6J4LWU9"/>
<dbReference type="EMBL" id="CADCTW010000148">
    <property type="protein sequence ID" value="CAA9342982.1"/>
    <property type="molecule type" value="Genomic_DNA"/>
</dbReference>
<dbReference type="InterPro" id="IPR027383">
    <property type="entry name" value="Znf_put"/>
</dbReference>
<evidence type="ECO:0000313" key="2">
    <source>
        <dbReference type="EMBL" id="CAA9342982.1"/>
    </source>
</evidence>
<dbReference type="InterPro" id="IPR041916">
    <property type="entry name" value="Anti_sigma_zinc_sf"/>
</dbReference>
<sequence>MKHLDEGTLQALADGELPAAERRAAEAHLAGCGACAGELAGLRADHSTLAAALARVDVAPPTAAAQMSLRRRRAAAASAWGGEARRALLRAAVLVLALGGVAAAAVPGSPLRVLIERAVAPVPVEAPKPVPAPPVSHAPAPAPAAGISILPDGGAVRVVLNGAAAGLRVHARVSDGDLVEVSAAGAAAGARFRTGPGRIEVLDAGAGEVRIALPRSARAAVVEVDGRVYVAKEGERLRVMGPVARSATARETEFRVQD</sequence>
<accession>A0A6J4LWU9</accession>
<organism evidence="2">
    <name type="scientific">uncultured Gemmatimonadota bacterium</name>
    <dbReference type="NCBI Taxonomy" id="203437"/>
    <lineage>
        <taxon>Bacteria</taxon>
        <taxon>Pseudomonadati</taxon>
        <taxon>Gemmatimonadota</taxon>
        <taxon>environmental samples</taxon>
    </lineage>
</organism>
<evidence type="ECO:0000259" key="1">
    <source>
        <dbReference type="Pfam" id="PF13490"/>
    </source>
</evidence>